<gene>
    <name evidence="1" type="ORF">ODALV1_LOCUS11711</name>
</gene>
<keyword evidence="2" id="KW-1185">Reference proteome</keyword>
<organism evidence="1 2">
    <name type="scientific">Orchesella dallaii</name>
    <dbReference type="NCBI Taxonomy" id="48710"/>
    <lineage>
        <taxon>Eukaryota</taxon>
        <taxon>Metazoa</taxon>
        <taxon>Ecdysozoa</taxon>
        <taxon>Arthropoda</taxon>
        <taxon>Hexapoda</taxon>
        <taxon>Collembola</taxon>
        <taxon>Entomobryomorpha</taxon>
        <taxon>Entomobryoidea</taxon>
        <taxon>Orchesellidae</taxon>
        <taxon>Orchesellinae</taxon>
        <taxon>Orchesella</taxon>
    </lineage>
</organism>
<dbReference type="Proteomes" id="UP001642540">
    <property type="component" value="Unassembled WGS sequence"/>
</dbReference>
<evidence type="ECO:0000313" key="2">
    <source>
        <dbReference type="Proteomes" id="UP001642540"/>
    </source>
</evidence>
<evidence type="ECO:0000313" key="1">
    <source>
        <dbReference type="EMBL" id="CAL8104307.1"/>
    </source>
</evidence>
<sequence>MEDHSWICDRPQYYFGVAQYFTVFPPRNEKGNGTAFAGTYSFTALMKNACLDLPNTLNCRLVNTTTKSTVDKTFKAIRIKKRPRGCNSSFFPPSPYTLPTYLNLEPFIRHFESLPTLTGNPFITDCLNLSVVSSLCYERVLEAVTRFGHLMKELELTMDRIYHPTTLMNRLIRFLTCVPNLERLQFRFAGFPERIEIDVIDANHGMTTTDLGILYPVPAAATFPTLPRLSELEFIQMDRESESGVHRYPPFYSIKAAAREILTAYGSQLSVFKCGYELFEMDIPADFFTQQLSTLSELTIAGFENGDQFNSLARLADVQLPKLTRLSLEIMGENLESSFWELLNNLRNSLEELYVWRRKADMPFEILHFDDFAPLPPVMVLPKLKLLTLEPPDLNLNMDGTFWPELQPRLTNLECLEFRVRNSLNSPKIESLPEIQVQNHFFGNFPILNQFIWKVRREDCVNTTVITRRDLKEGEQRVVSERIPYIQQWPRRLP</sequence>
<name>A0ABP1QJA1_9HEXA</name>
<protein>
    <submittedName>
        <fullName evidence="1">Uncharacterized protein</fullName>
    </submittedName>
</protein>
<reference evidence="1 2" key="1">
    <citation type="submission" date="2024-08" db="EMBL/GenBank/DDBJ databases">
        <authorList>
            <person name="Cucini C."/>
            <person name="Frati F."/>
        </authorList>
    </citation>
    <scope>NUCLEOTIDE SEQUENCE [LARGE SCALE GENOMIC DNA]</scope>
</reference>
<comment type="caution">
    <text evidence="1">The sequence shown here is derived from an EMBL/GenBank/DDBJ whole genome shotgun (WGS) entry which is preliminary data.</text>
</comment>
<dbReference type="EMBL" id="CAXLJM020000035">
    <property type="protein sequence ID" value="CAL8104307.1"/>
    <property type="molecule type" value="Genomic_DNA"/>
</dbReference>
<accession>A0ABP1QJA1</accession>
<proteinExistence type="predicted"/>